<evidence type="ECO:0000313" key="1">
    <source>
        <dbReference type="EMBL" id="MBF8189128.1"/>
    </source>
</evidence>
<dbReference type="AlphaFoldDB" id="A0A931F2X8"/>
<dbReference type="RefSeq" id="WP_195898069.1">
    <property type="nucleotide sequence ID" value="NZ_JADOGI010000083.1"/>
</dbReference>
<reference evidence="1" key="1">
    <citation type="submission" date="2020-11" db="EMBL/GenBank/DDBJ databases">
        <title>Whole-genome analyses of Nonomuraea sp. K274.</title>
        <authorList>
            <person name="Veyisoglu A."/>
        </authorList>
    </citation>
    <scope>NUCLEOTIDE SEQUENCE</scope>
    <source>
        <strain evidence="1">K274</strain>
    </source>
</reference>
<proteinExistence type="predicted"/>
<keyword evidence="2" id="KW-1185">Reference proteome</keyword>
<name>A0A931F2X8_9ACTN</name>
<dbReference type="Proteomes" id="UP000605361">
    <property type="component" value="Unassembled WGS sequence"/>
</dbReference>
<gene>
    <name evidence="1" type="ORF">ITP53_26030</name>
</gene>
<protein>
    <submittedName>
        <fullName evidence="1">Uncharacterized protein</fullName>
    </submittedName>
</protein>
<sequence>MTYRADDLAPLFKAVGDKADIGFHQGRVMAWNQATSMNTISMAGGVLTDVPVLNGTEPLLLKEGDVVGMLRFKTSYFVLGRIVIPGQSEVGTLPGVNQGVGITEIMFDLRIDPAPVATAVFQVPVWANQALVMCTANATIFNSSTDHRFVYLAATVSGGYGGEMYTSLNSGEYGPVSAATQYLLGAESYDEFLEGELPLGSTITVAAEMRANNTIVGNSGNIASVHATAIFRRV</sequence>
<comment type="caution">
    <text evidence="1">The sequence shown here is derived from an EMBL/GenBank/DDBJ whole genome shotgun (WGS) entry which is preliminary data.</text>
</comment>
<accession>A0A931F2X8</accession>
<dbReference type="EMBL" id="JADOGI010000083">
    <property type="protein sequence ID" value="MBF8189128.1"/>
    <property type="molecule type" value="Genomic_DNA"/>
</dbReference>
<evidence type="ECO:0000313" key="2">
    <source>
        <dbReference type="Proteomes" id="UP000605361"/>
    </source>
</evidence>
<organism evidence="1 2">
    <name type="scientific">Nonomuraea cypriaca</name>
    <dbReference type="NCBI Taxonomy" id="1187855"/>
    <lineage>
        <taxon>Bacteria</taxon>
        <taxon>Bacillati</taxon>
        <taxon>Actinomycetota</taxon>
        <taxon>Actinomycetes</taxon>
        <taxon>Streptosporangiales</taxon>
        <taxon>Streptosporangiaceae</taxon>
        <taxon>Nonomuraea</taxon>
    </lineage>
</organism>